<accession>A0ABR2WNL2</accession>
<evidence type="ECO:0000256" key="1">
    <source>
        <dbReference type="SAM" id="Coils"/>
    </source>
</evidence>
<feature type="compositionally biased region" description="Polar residues" evidence="2">
    <location>
        <begin position="449"/>
        <end position="483"/>
    </location>
</feature>
<sequence>MEESPINKAHQHANAAEEFESRGLLEEAMQEHLSAAEHFELAIEFTSDAEVIRTLELLSSAHQRQGLEMERKINKNLLQKRTSNSHDENLPKASSTAKTLSALSSRYISNSTRFRSSHSHSSSISPSHMFDDSFLVLKSNIHDEENKSDPFDRFWEAVEALIQNTSNPIAFATAPLEGMERFDVEEIRGQYKKSDDHQENPNLHETLGSFIIVPEQSSKSRQPRKDPVESDSESPKIPSKSHPIANKHSNRPKAIGSTKTIEEYAIENQHLKKAIDILSRQVNALEKAAEENTLLKSSIIQLRQDLQKQAKKGRLAPELSRIYGSKYSTSESQHVGPNAHAATPQKKIQELEEEVRVLKLENDKQSMMLNKYRDRWDQLKESAKKKRSIAKTEQQQAADEFNNQSPMEEKSNSGKTPTVSFAPSPTKSIKSLDQSGPQVEVAADLVQEGNDSSPERNYSSTSEILSRSETAEKSNGSIFYSTSEDMKSSFP</sequence>
<evidence type="ECO:0000313" key="4">
    <source>
        <dbReference type="Proteomes" id="UP001479436"/>
    </source>
</evidence>
<evidence type="ECO:0000256" key="2">
    <source>
        <dbReference type="SAM" id="MobiDB-lite"/>
    </source>
</evidence>
<gene>
    <name evidence="3" type="ORF">K7432_010660</name>
</gene>
<dbReference type="EMBL" id="JASJQH010000751">
    <property type="protein sequence ID" value="KAK9763031.1"/>
    <property type="molecule type" value="Genomic_DNA"/>
</dbReference>
<dbReference type="Proteomes" id="UP001479436">
    <property type="component" value="Unassembled WGS sequence"/>
</dbReference>
<keyword evidence="1" id="KW-0175">Coiled coil</keyword>
<dbReference type="SUPFAM" id="SSF140361">
    <property type="entry name" value="MIT domain-like"/>
    <property type="match status" value="1"/>
</dbReference>
<dbReference type="Gene3D" id="1.20.58.80">
    <property type="entry name" value="Phosphotransferase system, lactose/cellobiose-type IIA subunit"/>
    <property type="match status" value="1"/>
</dbReference>
<feature type="coiled-coil region" evidence="1">
    <location>
        <begin position="261"/>
        <end position="305"/>
    </location>
</feature>
<reference evidence="3 4" key="1">
    <citation type="submission" date="2023-04" db="EMBL/GenBank/DDBJ databases">
        <title>Genome of Basidiobolus ranarum AG-B5.</title>
        <authorList>
            <person name="Stajich J.E."/>
            <person name="Carter-House D."/>
            <person name="Gryganskyi A."/>
        </authorList>
    </citation>
    <scope>NUCLEOTIDE SEQUENCE [LARGE SCALE GENOMIC DNA]</scope>
    <source>
        <strain evidence="3 4">AG-B5</strain>
    </source>
</reference>
<organism evidence="3 4">
    <name type="scientific">Basidiobolus ranarum</name>
    <dbReference type="NCBI Taxonomy" id="34480"/>
    <lineage>
        <taxon>Eukaryota</taxon>
        <taxon>Fungi</taxon>
        <taxon>Fungi incertae sedis</taxon>
        <taxon>Zoopagomycota</taxon>
        <taxon>Entomophthoromycotina</taxon>
        <taxon>Basidiobolomycetes</taxon>
        <taxon>Basidiobolales</taxon>
        <taxon>Basidiobolaceae</taxon>
        <taxon>Basidiobolus</taxon>
    </lineage>
</organism>
<feature type="compositionally biased region" description="Polar residues" evidence="2">
    <location>
        <begin position="413"/>
        <end position="437"/>
    </location>
</feature>
<proteinExistence type="predicted"/>
<feature type="region of interest" description="Disordered" evidence="2">
    <location>
        <begin position="383"/>
        <end position="491"/>
    </location>
</feature>
<feature type="compositionally biased region" description="Polar residues" evidence="2">
    <location>
        <begin position="391"/>
        <end position="406"/>
    </location>
</feature>
<comment type="caution">
    <text evidence="3">The sequence shown here is derived from an EMBL/GenBank/DDBJ whole genome shotgun (WGS) entry which is preliminary data.</text>
</comment>
<feature type="region of interest" description="Disordered" evidence="2">
    <location>
        <begin position="211"/>
        <end position="256"/>
    </location>
</feature>
<dbReference type="PANTHER" id="PTHR40130:SF1">
    <property type="entry name" value="SPINDLE POLE BODY-ASSOCIATED PROTEIN CUT12 DOMAIN-CONTAINING PROTEIN"/>
    <property type="match status" value="1"/>
</dbReference>
<protein>
    <submittedName>
        <fullName evidence="3">Uncharacterized protein</fullName>
    </submittedName>
</protein>
<dbReference type="PANTHER" id="PTHR40130">
    <property type="entry name" value="EXPRESSED PROTEIN"/>
    <property type="match status" value="1"/>
</dbReference>
<name>A0ABR2WNL2_9FUNG</name>
<keyword evidence="4" id="KW-1185">Reference proteome</keyword>
<evidence type="ECO:0000313" key="3">
    <source>
        <dbReference type="EMBL" id="KAK9763031.1"/>
    </source>
</evidence>